<dbReference type="EMBL" id="WKPI01000001">
    <property type="protein sequence ID" value="MSC31522.1"/>
    <property type="molecule type" value="Genomic_DNA"/>
</dbReference>
<feature type="coiled-coil region" evidence="1">
    <location>
        <begin position="27"/>
        <end position="54"/>
    </location>
</feature>
<dbReference type="Proteomes" id="UP000480929">
    <property type="component" value="Unassembled WGS sequence"/>
</dbReference>
<accession>A0A6N7S1J3</accession>
<evidence type="ECO:0000313" key="3">
    <source>
        <dbReference type="EMBL" id="MSC31522.1"/>
    </source>
</evidence>
<dbReference type="InterPro" id="IPR015996">
    <property type="entry name" value="UCP028451"/>
</dbReference>
<dbReference type="Proteomes" id="UP000433575">
    <property type="component" value="Unassembled WGS sequence"/>
</dbReference>
<evidence type="ECO:0000313" key="5">
    <source>
        <dbReference type="Proteomes" id="UP000480929"/>
    </source>
</evidence>
<dbReference type="PANTHER" id="PTHR36452:SF1">
    <property type="entry name" value="DUF2461 DOMAIN-CONTAINING PROTEIN"/>
    <property type="match status" value="1"/>
</dbReference>
<keyword evidence="1" id="KW-0175">Coiled coil</keyword>
<dbReference type="InterPro" id="IPR012808">
    <property type="entry name" value="CHP02453"/>
</dbReference>
<reference evidence="4 5" key="1">
    <citation type="journal article" date="2019" name="Nat. Med.">
        <title>A library of human gut bacterial isolates paired with longitudinal multiomics data enables mechanistic microbiome research.</title>
        <authorList>
            <person name="Poyet M."/>
            <person name="Groussin M."/>
            <person name="Gibbons S.M."/>
            <person name="Avila-Pacheco J."/>
            <person name="Jiang X."/>
            <person name="Kearney S.M."/>
            <person name="Perrotta A.R."/>
            <person name="Berdy B."/>
            <person name="Zhao S."/>
            <person name="Lieberman T.D."/>
            <person name="Swanson P.K."/>
            <person name="Smith M."/>
            <person name="Roesemann S."/>
            <person name="Alexander J.E."/>
            <person name="Rich S.A."/>
            <person name="Livny J."/>
            <person name="Vlamakis H."/>
            <person name="Clish C."/>
            <person name="Bullock K."/>
            <person name="Deik A."/>
            <person name="Scott J."/>
            <person name="Pierce K.A."/>
            <person name="Xavier R.J."/>
            <person name="Alm E.J."/>
        </authorList>
    </citation>
    <scope>NUCLEOTIDE SEQUENCE [LARGE SCALE GENOMIC DNA]</scope>
    <source>
        <strain evidence="2 4">BIOML-A4</strain>
        <strain evidence="3 5">BIOML-A5</strain>
    </source>
</reference>
<protein>
    <submittedName>
        <fullName evidence="2">TIGR02453 family protein</fullName>
    </submittedName>
</protein>
<evidence type="ECO:0000313" key="4">
    <source>
        <dbReference type="Proteomes" id="UP000433575"/>
    </source>
</evidence>
<evidence type="ECO:0000256" key="1">
    <source>
        <dbReference type="SAM" id="Coils"/>
    </source>
</evidence>
<dbReference type="PANTHER" id="PTHR36452">
    <property type="entry name" value="CHROMOSOME 12, WHOLE GENOME SHOTGUN SEQUENCE"/>
    <property type="match status" value="1"/>
</dbReference>
<proteinExistence type="predicted"/>
<name>A0A6N7S1J3_9FIRM</name>
<dbReference type="EMBL" id="WKPJ01000001">
    <property type="protein sequence ID" value="MSA87727.1"/>
    <property type="molecule type" value="Genomic_DNA"/>
</dbReference>
<organism evidence="2 4">
    <name type="scientific">Holdemania massiliensis</name>
    <dbReference type="NCBI Taxonomy" id="1468449"/>
    <lineage>
        <taxon>Bacteria</taxon>
        <taxon>Bacillati</taxon>
        <taxon>Bacillota</taxon>
        <taxon>Erysipelotrichia</taxon>
        <taxon>Erysipelotrichales</taxon>
        <taxon>Erysipelotrichaceae</taxon>
        <taxon>Holdemania</taxon>
    </lineage>
</organism>
<gene>
    <name evidence="3" type="ORF">GKD88_00070</name>
    <name evidence="2" type="ORF">GKE08_00065</name>
</gene>
<dbReference type="OrthoDB" id="9794241at2"/>
<sequence>MSELDMDLAFTQQFLSDLARNNNLDWMHAHQAEYKQARRQFEKLAQAVNDVLAQEDPRRLDIDIARRISRLNRDTRFSKDKSPYSPLFRIHLSPSGPQPIPCDLFLCLTAETLLVGGGLFASMFSEATALVRQVILDQADEFDRLIHNQEFAVCLPIRGESLKRVPKPFPADHPLANYLKMKSWYLEQTVELGESNAALIEHMIALAKSMQPFNDFLNKALADFTMPQR</sequence>
<dbReference type="RefSeq" id="WP_154237443.1">
    <property type="nucleotide sequence ID" value="NZ_CALJPI010000258.1"/>
</dbReference>
<evidence type="ECO:0000313" key="2">
    <source>
        <dbReference type="EMBL" id="MSA87727.1"/>
    </source>
</evidence>
<comment type="caution">
    <text evidence="2">The sequence shown here is derived from an EMBL/GenBank/DDBJ whole genome shotgun (WGS) entry which is preliminary data.</text>
</comment>
<dbReference type="Pfam" id="PF09365">
    <property type="entry name" value="DUF2461"/>
    <property type="match status" value="1"/>
</dbReference>
<keyword evidence="5" id="KW-1185">Reference proteome</keyword>
<dbReference type="PIRSF" id="PIRSF028451">
    <property type="entry name" value="UCP028451"/>
    <property type="match status" value="1"/>
</dbReference>
<dbReference type="AlphaFoldDB" id="A0A6N7S1J3"/>
<dbReference type="NCBIfam" id="TIGR02453">
    <property type="entry name" value="TIGR02453 family protein"/>
    <property type="match status" value="1"/>
</dbReference>